<sequence>MIDGGGFVLQVIRIVAGFICAMLAAGLFLAYGFVQGVDLQQDPVAAGAAFGTGIIGASVIGGFAFLPACLAILLSEALRLRGVIFHLAAGGAIGFGLWMLGDAAPADPARAAMGGLPPGSTVAAAAGFLAGFVYWLIAGRCAGRWRLSRAVSGDAGMNGDPGRN</sequence>
<reference evidence="2 3" key="1">
    <citation type="submission" date="2020-07" db="EMBL/GenBank/DDBJ databases">
        <authorList>
            <person name="Li M."/>
        </authorList>
    </citation>
    <scope>NUCLEOTIDE SEQUENCE [LARGE SCALE GENOMIC DNA]</scope>
    <source>
        <strain evidence="2 3">DSM 23284</strain>
    </source>
</reference>
<dbReference type="AlphaFoldDB" id="A0A838XT82"/>
<feature type="transmembrane region" description="Helical" evidence="1">
    <location>
        <begin position="83"/>
        <end position="101"/>
    </location>
</feature>
<dbReference type="GO" id="GO:0003743">
    <property type="term" value="F:translation initiation factor activity"/>
    <property type="evidence" value="ECO:0007669"/>
    <property type="project" value="UniProtKB-KW"/>
</dbReference>
<proteinExistence type="predicted"/>
<dbReference type="Proteomes" id="UP000559404">
    <property type="component" value="Unassembled WGS sequence"/>
</dbReference>
<keyword evidence="1" id="KW-0472">Membrane</keyword>
<dbReference type="RefSeq" id="WP_181761137.1">
    <property type="nucleotide sequence ID" value="NZ_BMCR01000011.1"/>
</dbReference>
<organism evidence="2 3">
    <name type="scientific">Stappia taiwanensis</name>
    <dbReference type="NCBI Taxonomy" id="992267"/>
    <lineage>
        <taxon>Bacteria</taxon>
        <taxon>Pseudomonadati</taxon>
        <taxon>Pseudomonadota</taxon>
        <taxon>Alphaproteobacteria</taxon>
        <taxon>Hyphomicrobiales</taxon>
        <taxon>Stappiaceae</taxon>
        <taxon>Stappia</taxon>
    </lineage>
</organism>
<feature type="transmembrane region" description="Helical" evidence="1">
    <location>
        <begin position="121"/>
        <end position="139"/>
    </location>
</feature>
<name>A0A838XT82_9HYPH</name>
<dbReference type="EMBL" id="JACEON010000014">
    <property type="protein sequence ID" value="MBA4612947.1"/>
    <property type="molecule type" value="Genomic_DNA"/>
</dbReference>
<keyword evidence="2" id="KW-0396">Initiation factor</keyword>
<keyword evidence="1" id="KW-1133">Transmembrane helix</keyword>
<reference evidence="2 3" key="2">
    <citation type="submission" date="2020-08" db="EMBL/GenBank/DDBJ databases">
        <title>Stappia taiwanensis sp. nov., isolated from a coastal thermal spring.</title>
        <authorList>
            <person name="Kampfer P."/>
        </authorList>
    </citation>
    <scope>NUCLEOTIDE SEQUENCE [LARGE SCALE GENOMIC DNA]</scope>
    <source>
        <strain evidence="2 3">DSM 23284</strain>
    </source>
</reference>
<comment type="caution">
    <text evidence="2">The sequence shown here is derived from an EMBL/GenBank/DDBJ whole genome shotgun (WGS) entry which is preliminary data.</text>
</comment>
<keyword evidence="2" id="KW-0648">Protein biosynthesis</keyword>
<protein>
    <submittedName>
        <fullName evidence="2">Translation initiation factor IF-3</fullName>
    </submittedName>
</protein>
<accession>A0A838XT82</accession>
<evidence type="ECO:0000313" key="3">
    <source>
        <dbReference type="Proteomes" id="UP000559404"/>
    </source>
</evidence>
<evidence type="ECO:0000256" key="1">
    <source>
        <dbReference type="SAM" id="Phobius"/>
    </source>
</evidence>
<keyword evidence="3" id="KW-1185">Reference proteome</keyword>
<feature type="transmembrane region" description="Helical" evidence="1">
    <location>
        <begin position="54"/>
        <end position="74"/>
    </location>
</feature>
<gene>
    <name evidence="2" type="ORF">H1W37_14890</name>
</gene>
<feature type="transmembrane region" description="Helical" evidence="1">
    <location>
        <begin position="12"/>
        <end position="34"/>
    </location>
</feature>
<evidence type="ECO:0000313" key="2">
    <source>
        <dbReference type="EMBL" id="MBA4612947.1"/>
    </source>
</evidence>
<keyword evidence="1" id="KW-0812">Transmembrane</keyword>